<organism evidence="1 2">
    <name type="scientific">Acer negundo</name>
    <name type="common">Box elder</name>
    <dbReference type="NCBI Taxonomy" id="4023"/>
    <lineage>
        <taxon>Eukaryota</taxon>
        <taxon>Viridiplantae</taxon>
        <taxon>Streptophyta</taxon>
        <taxon>Embryophyta</taxon>
        <taxon>Tracheophyta</taxon>
        <taxon>Spermatophyta</taxon>
        <taxon>Magnoliopsida</taxon>
        <taxon>eudicotyledons</taxon>
        <taxon>Gunneridae</taxon>
        <taxon>Pentapetalae</taxon>
        <taxon>rosids</taxon>
        <taxon>malvids</taxon>
        <taxon>Sapindales</taxon>
        <taxon>Sapindaceae</taxon>
        <taxon>Hippocastanoideae</taxon>
        <taxon>Acereae</taxon>
        <taxon>Acer</taxon>
    </lineage>
</organism>
<accession>A0AAD5ITC1</accession>
<dbReference type="EMBL" id="JAJSOW010000102">
    <property type="protein sequence ID" value="KAI9177020.1"/>
    <property type="molecule type" value="Genomic_DNA"/>
</dbReference>
<keyword evidence="2" id="KW-1185">Reference proteome</keyword>
<reference evidence="1" key="2">
    <citation type="submission" date="2023-02" db="EMBL/GenBank/DDBJ databases">
        <authorList>
            <person name="Swenson N.G."/>
            <person name="Wegrzyn J.L."/>
            <person name="Mcevoy S.L."/>
        </authorList>
    </citation>
    <scope>NUCLEOTIDE SEQUENCE</scope>
    <source>
        <strain evidence="1">91603</strain>
        <tissue evidence="1">Leaf</tissue>
    </source>
</reference>
<sequence length="78" mass="8698">MIITCQGKFILSHDTADAETKVVELDKETGEKQLLFALPVVQDFDLRYMIAEIVSEKRSILSSAKLQLNVSENCVGIL</sequence>
<comment type="caution">
    <text evidence="1">The sequence shown here is derived from an EMBL/GenBank/DDBJ whole genome shotgun (WGS) entry which is preliminary data.</text>
</comment>
<dbReference type="AlphaFoldDB" id="A0AAD5ITC1"/>
<evidence type="ECO:0000313" key="1">
    <source>
        <dbReference type="EMBL" id="KAI9177020.1"/>
    </source>
</evidence>
<proteinExistence type="predicted"/>
<evidence type="ECO:0000313" key="2">
    <source>
        <dbReference type="Proteomes" id="UP001064489"/>
    </source>
</evidence>
<name>A0AAD5ITC1_ACENE</name>
<protein>
    <submittedName>
        <fullName evidence="1">Uncharacterized protein</fullName>
    </submittedName>
</protein>
<gene>
    <name evidence="1" type="ORF">LWI28_009995</name>
</gene>
<dbReference type="Proteomes" id="UP001064489">
    <property type="component" value="Chromosome 5"/>
</dbReference>
<reference evidence="1" key="1">
    <citation type="journal article" date="2022" name="Plant J.">
        <title>Strategies of tolerance reflected in two North American maple genomes.</title>
        <authorList>
            <person name="McEvoy S.L."/>
            <person name="Sezen U.U."/>
            <person name="Trouern-Trend A."/>
            <person name="McMahon S.M."/>
            <person name="Schaberg P.G."/>
            <person name="Yang J."/>
            <person name="Wegrzyn J.L."/>
            <person name="Swenson N.G."/>
        </authorList>
    </citation>
    <scope>NUCLEOTIDE SEQUENCE</scope>
    <source>
        <strain evidence="1">91603</strain>
    </source>
</reference>